<dbReference type="InterPro" id="IPR004410">
    <property type="entry name" value="Malonyl_CoA-ACP_transAc_FabD"/>
</dbReference>
<dbReference type="AlphaFoldDB" id="A0A419V5Z4"/>
<dbReference type="SUPFAM" id="SSF52151">
    <property type="entry name" value="FabD/lysophospholipase-like"/>
    <property type="match status" value="1"/>
</dbReference>
<dbReference type="Gene3D" id="3.40.366.10">
    <property type="entry name" value="Malonyl-Coenzyme A Acyl Carrier Protein, domain 2"/>
    <property type="match status" value="1"/>
</dbReference>
<feature type="active site" evidence="5">
    <location>
        <position position="91"/>
    </location>
</feature>
<proteinExistence type="inferred from homology"/>
<keyword evidence="8" id="KW-1185">Reference proteome</keyword>
<feature type="domain" description="Malonyl-CoA:ACP transacylase (MAT)" evidence="6">
    <location>
        <begin position="7"/>
        <end position="298"/>
    </location>
</feature>
<protein>
    <recommendedName>
        <fullName evidence="4">Malonyl CoA-acyl carrier protein transacylase</fullName>
        <ecNumber evidence="4">2.3.1.39</ecNumber>
    </recommendedName>
</protein>
<dbReference type="EC" id="2.3.1.39" evidence="4"/>
<dbReference type="EMBL" id="RAPK01000007">
    <property type="protein sequence ID" value="RKD75405.1"/>
    <property type="molecule type" value="Genomic_DNA"/>
</dbReference>
<evidence type="ECO:0000256" key="1">
    <source>
        <dbReference type="ARBA" id="ARBA00022679"/>
    </source>
</evidence>
<evidence type="ECO:0000256" key="2">
    <source>
        <dbReference type="ARBA" id="ARBA00023315"/>
    </source>
</evidence>
<dbReference type="SUPFAM" id="SSF55048">
    <property type="entry name" value="Probable ACP-binding domain of malonyl-CoA ACP transacylase"/>
    <property type="match status" value="1"/>
</dbReference>
<dbReference type="InterPro" id="IPR024925">
    <property type="entry name" value="Malonyl_CoA-ACP_transAc"/>
</dbReference>
<dbReference type="GO" id="GO:0005829">
    <property type="term" value="C:cytosol"/>
    <property type="evidence" value="ECO:0007669"/>
    <property type="project" value="TreeGrafter"/>
</dbReference>
<dbReference type="PANTHER" id="PTHR42681">
    <property type="entry name" value="MALONYL-COA-ACYL CARRIER PROTEIN TRANSACYLASE, MITOCHONDRIAL"/>
    <property type="match status" value="1"/>
</dbReference>
<dbReference type="PIRSF" id="PIRSF000446">
    <property type="entry name" value="Mct"/>
    <property type="match status" value="1"/>
</dbReference>
<dbReference type="RefSeq" id="WP_120192286.1">
    <property type="nucleotide sequence ID" value="NZ_RAPK01000007.1"/>
</dbReference>
<accession>A0A419V5Z4</accession>
<dbReference type="OrthoDB" id="9805460at2"/>
<comment type="caution">
    <text evidence="7">The sequence shown here is derived from an EMBL/GenBank/DDBJ whole genome shotgun (WGS) entry which is preliminary data.</text>
</comment>
<dbReference type="GO" id="GO:0006633">
    <property type="term" value="P:fatty acid biosynthetic process"/>
    <property type="evidence" value="ECO:0007669"/>
    <property type="project" value="TreeGrafter"/>
</dbReference>
<dbReference type="Pfam" id="PF00698">
    <property type="entry name" value="Acyl_transf_1"/>
    <property type="match status" value="1"/>
</dbReference>
<sequence>MKKTAFLFPGQGSQYVGMGKELYESSSDAKELLDRADMVLGFSLTDLMFNGPEEKLKQTEHAQPALLAASIIAWKELDKQGVTADYTAGHSLGEYSAAVASGVLSFEDAVQAVHQRGLFMEEAVPAGKGAMAAIMGMEREALEQVTRSVTTGSVELANINAPGQIVISGDKEAVEEAGEAAKEQGAKKVIPLSVSGPFHSKGMEPAKNKLAGVLDGIVFTEAQIPLVSNVTAEPVRDKEQIKSQLIEQVTSPVLWEDSMKKLIEEGTVTFIEVGPGKVLSGLMRRIQRRGLDVMAAEDTETINKAAESWKGEV</sequence>
<evidence type="ECO:0000313" key="8">
    <source>
        <dbReference type="Proteomes" id="UP000285120"/>
    </source>
</evidence>
<dbReference type="GO" id="GO:0004314">
    <property type="term" value="F:[acyl-carrier-protein] S-malonyltransferase activity"/>
    <property type="evidence" value="ECO:0007669"/>
    <property type="project" value="UniProtKB-EC"/>
</dbReference>
<keyword evidence="2 4" id="KW-0012">Acyltransferase</keyword>
<dbReference type="SMART" id="SM00827">
    <property type="entry name" value="PKS_AT"/>
    <property type="match status" value="1"/>
</dbReference>
<dbReference type="FunFam" id="3.30.70.250:FF:000001">
    <property type="entry name" value="Malonyl CoA-acyl carrier protein transacylase"/>
    <property type="match status" value="1"/>
</dbReference>
<reference evidence="7 8" key="1">
    <citation type="submission" date="2018-09" db="EMBL/GenBank/DDBJ databases">
        <title>Genomic Encyclopedia of Archaeal and Bacterial Type Strains, Phase II (KMG-II): from individual species to whole genera.</title>
        <authorList>
            <person name="Goeker M."/>
        </authorList>
    </citation>
    <scope>NUCLEOTIDE SEQUENCE [LARGE SCALE GENOMIC DNA]</scope>
    <source>
        <strain evidence="7 8">DSM 17008</strain>
    </source>
</reference>
<comment type="similarity">
    <text evidence="4">Belongs to the fabD family.</text>
</comment>
<comment type="catalytic activity">
    <reaction evidence="3 4">
        <text>holo-[ACP] + malonyl-CoA = malonyl-[ACP] + CoA</text>
        <dbReference type="Rhea" id="RHEA:41792"/>
        <dbReference type="Rhea" id="RHEA-COMP:9623"/>
        <dbReference type="Rhea" id="RHEA-COMP:9685"/>
        <dbReference type="ChEBI" id="CHEBI:57287"/>
        <dbReference type="ChEBI" id="CHEBI:57384"/>
        <dbReference type="ChEBI" id="CHEBI:64479"/>
        <dbReference type="ChEBI" id="CHEBI:78449"/>
        <dbReference type="EC" id="2.3.1.39"/>
    </reaction>
</comment>
<keyword evidence="1 4" id="KW-0808">Transferase</keyword>
<evidence type="ECO:0000256" key="5">
    <source>
        <dbReference type="PIRSR" id="PIRSR000446-1"/>
    </source>
</evidence>
<gene>
    <name evidence="7" type="ORF">ATL39_1104</name>
</gene>
<evidence type="ECO:0000256" key="3">
    <source>
        <dbReference type="ARBA" id="ARBA00048462"/>
    </source>
</evidence>
<dbReference type="InterPro" id="IPR014043">
    <property type="entry name" value="Acyl_transferase_dom"/>
</dbReference>
<dbReference type="InterPro" id="IPR050858">
    <property type="entry name" value="Mal-CoA-ACP_Trans/PKS_FabD"/>
</dbReference>
<name>A0A419V5Z4_9BACL</name>
<dbReference type="NCBIfam" id="TIGR00128">
    <property type="entry name" value="fabD"/>
    <property type="match status" value="1"/>
</dbReference>
<dbReference type="Proteomes" id="UP000285120">
    <property type="component" value="Unassembled WGS sequence"/>
</dbReference>
<feature type="active site" evidence="5">
    <location>
        <position position="199"/>
    </location>
</feature>
<dbReference type="InterPro" id="IPR001227">
    <property type="entry name" value="Ac_transferase_dom_sf"/>
</dbReference>
<dbReference type="PANTHER" id="PTHR42681:SF1">
    <property type="entry name" value="MALONYL-COA-ACYL CARRIER PROTEIN TRANSACYLASE, MITOCHONDRIAL"/>
    <property type="match status" value="1"/>
</dbReference>
<dbReference type="Gene3D" id="3.30.70.250">
    <property type="entry name" value="Malonyl-CoA ACP transacylase, ACP-binding"/>
    <property type="match status" value="1"/>
</dbReference>
<organism evidence="7 8">
    <name type="scientific">Sinobaca qinghaiensis</name>
    <dbReference type="NCBI Taxonomy" id="342944"/>
    <lineage>
        <taxon>Bacteria</taxon>
        <taxon>Bacillati</taxon>
        <taxon>Bacillota</taxon>
        <taxon>Bacilli</taxon>
        <taxon>Bacillales</taxon>
        <taxon>Sporolactobacillaceae</taxon>
        <taxon>Sinobaca</taxon>
    </lineage>
</organism>
<dbReference type="InterPro" id="IPR016036">
    <property type="entry name" value="Malonyl_transacylase_ACP-bd"/>
</dbReference>
<dbReference type="InterPro" id="IPR016035">
    <property type="entry name" value="Acyl_Trfase/lysoPLipase"/>
</dbReference>
<evidence type="ECO:0000313" key="7">
    <source>
        <dbReference type="EMBL" id="RKD75405.1"/>
    </source>
</evidence>
<evidence type="ECO:0000256" key="4">
    <source>
        <dbReference type="PIRNR" id="PIRNR000446"/>
    </source>
</evidence>
<evidence type="ECO:0000259" key="6">
    <source>
        <dbReference type="SMART" id="SM00827"/>
    </source>
</evidence>